<comment type="similarity">
    <text evidence="1">Belongs to the yippee family.</text>
</comment>
<comment type="caution">
    <text evidence="6">The sequence shown here is derived from an EMBL/GenBank/DDBJ whole genome shotgun (WGS) entry which is preliminary data.</text>
</comment>
<keyword evidence="3" id="KW-0862">Zinc</keyword>
<dbReference type="InterPro" id="IPR004910">
    <property type="entry name" value="Yippee/Mis18/Cereblon"/>
</dbReference>
<accession>A0ABR2UX05</accession>
<keyword evidence="2" id="KW-0479">Metal-binding</keyword>
<gene>
    <name evidence="6" type="ORF">SUNI508_01185</name>
</gene>
<evidence type="ECO:0000256" key="2">
    <source>
        <dbReference type="ARBA" id="ARBA00022723"/>
    </source>
</evidence>
<protein>
    <submittedName>
        <fullName evidence="6">Yippee-like protein</fullName>
    </submittedName>
</protein>
<dbReference type="PANTHER" id="PTHR13848">
    <property type="entry name" value="PROTEIN YIPPEE-LIKE CG15309-RELATED"/>
    <property type="match status" value="1"/>
</dbReference>
<name>A0ABR2UX05_9PEZI</name>
<evidence type="ECO:0000259" key="5">
    <source>
        <dbReference type="PROSITE" id="PS51792"/>
    </source>
</evidence>
<dbReference type="EMBL" id="JARVKF010000330">
    <property type="protein sequence ID" value="KAK9419208.1"/>
    <property type="molecule type" value="Genomic_DNA"/>
</dbReference>
<organism evidence="6 7">
    <name type="scientific">Seiridium unicorne</name>
    <dbReference type="NCBI Taxonomy" id="138068"/>
    <lineage>
        <taxon>Eukaryota</taxon>
        <taxon>Fungi</taxon>
        <taxon>Dikarya</taxon>
        <taxon>Ascomycota</taxon>
        <taxon>Pezizomycotina</taxon>
        <taxon>Sordariomycetes</taxon>
        <taxon>Xylariomycetidae</taxon>
        <taxon>Amphisphaeriales</taxon>
        <taxon>Sporocadaceae</taxon>
        <taxon>Seiridium</taxon>
    </lineage>
</organism>
<dbReference type="Pfam" id="PF03226">
    <property type="entry name" value="Yippee-Mis18"/>
    <property type="match status" value="1"/>
</dbReference>
<evidence type="ECO:0000256" key="3">
    <source>
        <dbReference type="ARBA" id="ARBA00022833"/>
    </source>
</evidence>
<feature type="domain" description="Yippee" evidence="5">
    <location>
        <begin position="161"/>
        <end position="258"/>
    </location>
</feature>
<evidence type="ECO:0000256" key="1">
    <source>
        <dbReference type="ARBA" id="ARBA00005613"/>
    </source>
</evidence>
<reference evidence="6 7" key="1">
    <citation type="journal article" date="2024" name="J. Plant Pathol.">
        <title>Sequence and assembly of the genome of Seiridium unicorne, isolate CBS 538.82, causal agent of cypress canker disease.</title>
        <authorList>
            <person name="Scali E."/>
            <person name="Rocca G.D."/>
            <person name="Danti R."/>
            <person name="Garbelotto M."/>
            <person name="Barberini S."/>
            <person name="Baroncelli R."/>
            <person name="Emiliani G."/>
        </authorList>
    </citation>
    <scope>NUCLEOTIDE SEQUENCE [LARGE SCALE GENOMIC DNA]</scope>
    <source>
        <strain evidence="6 7">BM-138-508</strain>
    </source>
</reference>
<feature type="region of interest" description="Disordered" evidence="4">
    <location>
        <begin position="258"/>
        <end position="291"/>
    </location>
</feature>
<dbReference type="PROSITE" id="PS51792">
    <property type="entry name" value="YIPPEE"/>
    <property type="match status" value="1"/>
</dbReference>
<evidence type="ECO:0000313" key="6">
    <source>
        <dbReference type="EMBL" id="KAK9419208.1"/>
    </source>
</evidence>
<dbReference type="InterPro" id="IPR034751">
    <property type="entry name" value="Yippee"/>
</dbReference>
<dbReference type="InterPro" id="IPR039058">
    <property type="entry name" value="Yippee_fam"/>
</dbReference>
<keyword evidence="7" id="KW-1185">Reference proteome</keyword>
<proteinExistence type="inferred from homology"/>
<evidence type="ECO:0000313" key="7">
    <source>
        <dbReference type="Proteomes" id="UP001408356"/>
    </source>
</evidence>
<evidence type="ECO:0000256" key="4">
    <source>
        <dbReference type="SAM" id="MobiDB-lite"/>
    </source>
</evidence>
<dbReference type="Proteomes" id="UP001408356">
    <property type="component" value="Unassembled WGS sequence"/>
</dbReference>
<sequence length="339" mass="37331">MGGLKPPKSHPAICAYVRPPQPAQLQSSSNHILQAASSAICSALTQNGVRNTSPPKHIPKTHDRSVTRYRNDKTGRRRRQPANMGLAYNTYLDSNKIYGCKNCKAHLANHDEIISRVSLDIFSDPPSPTLTPSGRSFRPAGVTPPSFVSLINPALSHSNSRSLAAALSRPRTNASLVPRKQNFRGQHGKAYLFNSVVNIEQGEPSERSMTTGRHIVRDINCKQCKETVGWKYDKAYESSEKYKEGKYILEAELLCNQQQQQQQHGGNSTTSAEDGPELLLSEEGPVGGFGRGDVIARDEAFRREDDDQAASSGLPANGVDPVARILLFEILNWIAHRPR</sequence>